<feature type="region of interest" description="Disordered" evidence="1">
    <location>
        <begin position="864"/>
        <end position="922"/>
    </location>
</feature>
<feature type="compositionally biased region" description="Polar residues" evidence="1">
    <location>
        <begin position="30"/>
        <end position="58"/>
    </location>
</feature>
<dbReference type="InterPro" id="IPR001878">
    <property type="entry name" value="Znf_CCHC"/>
</dbReference>
<dbReference type="Proteomes" id="UP001152797">
    <property type="component" value="Unassembled WGS sequence"/>
</dbReference>
<keyword evidence="2" id="KW-0472">Membrane</keyword>
<dbReference type="OrthoDB" id="775972at2759"/>
<dbReference type="InterPro" id="IPR013103">
    <property type="entry name" value="RVT_2"/>
</dbReference>
<comment type="caution">
    <text evidence="4">The sequence shown here is derived from an EMBL/GenBank/DDBJ whole genome shotgun (WGS) entry which is preliminary data.</text>
</comment>
<keyword evidence="2" id="KW-1133">Transmembrane helix</keyword>
<keyword evidence="7" id="KW-1185">Reference proteome</keyword>
<dbReference type="SUPFAM" id="SSF53098">
    <property type="entry name" value="Ribonuclease H-like"/>
    <property type="match status" value="1"/>
</dbReference>
<dbReference type="Gene3D" id="3.30.420.10">
    <property type="entry name" value="Ribonuclease H-like superfamily/Ribonuclease H"/>
    <property type="match status" value="1"/>
</dbReference>
<feature type="compositionally biased region" description="Low complexity" evidence="1">
    <location>
        <begin position="83"/>
        <end position="94"/>
    </location>
</feature>
<feature type="region of interest" description="Disordered" evidence="1">
    <location>
        <begin position="2114"/>
        <end position="2148"/>
    </location>
</feature>
<name>A0A9P1C8E8_9DINO</name>
<reference evidence="5" key="2">
    <citation type="submission" date="2024-04" db="EMBL/GenBank/DDBJ databases">
        <authorList>
            <person name="Chen Y."/>
            <person name="Shah S."/>
            <person name="Dougan E. K."/>
            <person name="Thang M."/>
            <person name="Chan C."/>
        </authorList>
    </citation>
    <scope>NUCLEOTIDE SEQUENCE [LARGE SCALE GENOMIC DNA]</scope>
</reference>
<dbReference type="EMBL" id="CAMXCT010001123">
    <property type="protein sequence ID" value="CAI3986985.1"/>
    <property type="molecule type" value="Genomic_DNA"/>
</dbReference>
<feature type="region of interest" description="Disordered" evidence="1">
    <location>
        <begin position="393"/>
        <end position="420"/>
    </location>
</feature>
<feature type="compositionally biased region" description="Low complexity" evidence="1">
    <location>
        <begin position="117"/>
        <end position="132"/>
    </location>
</feature>
<dbReference type="InterPro" id="IPR012337">
    <property type="entry name" value="RNaseH-like_sf"/>
</dbReference>
<dbReference type="GO" id="GO:0008270">
    <property type="term" value="F:zinc ion binding"/>
    <property type="evidence" value="ECO:0007669"/>
    <property type="project" value="InterPro"/>
</dbReference>
<dbReference type="GO" id="GO:0015074">
    <property type="term" value="P:DNA integration"/>
    <property type="evidence" value="ECO:0007669"/>
    <property type="project" value="InterPro"/>
</dbReference>
<feature type="compositionally biased region" description="Basic and acidic residues" evidence="1">
    <location>
        <begin position="808"/>
        <end position="828"/>
    </location>
</feature>
<feature type="compositionally biased region" description="Polar residues" evidence="1">
    <location>
        <begin position="95"/>
        <end position="111"/>
    </location>
</feature>
<keyword evidence="2" id="KW-0812">Transmembrane</keyword>
<feature type="transmembrane region" description="Helical" evidence="2">
    <location>
        <begin position="2955"/>
        <end position="2975"/>
    </location>
</feature>
<feature type="compositionally biased region" description="Basic and acidic residues" evidence="1">
    <location>
        <begin position="466"/>
        <end position="480"/>
    </location>
</feature>
<dbReference type="SUPFAM" id="SSF51156">
    <property type="entry name" value="Insect cysteine-rich antifreeze protein"/>
    <property type="match status" value="1"/>
</dbReference>
<evidence type="ECO:0000256" key="2">
    <source>
        <dbReference type="SAM" id="Phobius"/>
    </source>
</evidence>
<feature type="compositionally biased region" description="Basic and acidic residues" evidence="1">
    <location>
        <begin position="946"/>
        <end position="965"/>
    </location>
</feature>
<feature type="compositionally biased region" description="Polar residues" evidence="1">
    <location>
        <begin position="1"/>
        <end position="22"/>
    </location>
</feature>
<evidence type="ECO:0000256" key="1">
    <source>
        <dbReference type="SAM" id="MobiDB-lite"/>
    </source>
</evidence>
<reference evidence="4" key="1">
    <citation type="submission" date="2022-10" db="EMBL/GenBank/DDBJ databases">
        <authorList>
            <person name="Chen Y."/>
            <person name="Dougan E. K."/>
            <person name="Chan C."/>
            <person name="Rhodes N."/>
            <person name="Thang M."/>
        </authorList>
    </citation>
    <scope>NUCLEOTIDE SEQUENCE</scope>
</reference>
<feature type="domain" description="Integrase catalytic" evidence="3">
    <location>
        <begin position="1698"/>
        <end position="1872"/>
    </location>
</feature>
<dbReference type="InterPro" id="IPR036397">
    <property type="entry name" value="RNaseH_sf"/>
</dbReference>
<feature type="compositionally biased region" description="Basic and acidic residues" evidence="1">
    <location>
        <begin position="864"/>
        <end position="881"/>
    </location>
</feature>
<evidence type="ECO:0000313" key="4">
    <source>
        <dbReference type="EMBL" id="CAI3986985.1"/>
    </source>
</evidence>
<dbReference type="InterPro" id="IPR001584">
    <property type="entry name" value="Integrase_cat-core"/>
</dbReference>
<accession>A0A9P1C8E8</accession>
<evidence type="ECO:0000259" key="3">
    <source>
        <dbReference type="PROSITE" id="PS50994"/>
    </source>
</evidence>
<feature type="region of interest" description="Disordered" evidence="1">
    <location>
        <begin position="946"/>
        <end position="1023"/>
    </location>
</feature>
<feature type="region of interest" description="Disordered" evidence="1">
    <location>
        <begin position="466"/>
        <end position="495"/>
    </location>
</feature>
<dbReference type="Pfam" id="PF07727">
    <property type="entry name" value="RVT_2"/>
    <property type="match status" value="1"/>
</dbReference>
<sequence>MDSGSGPFQSSQHEATNPSSGAYENPGWSEWNQHAGESNQGWWTDDNSQNAGMNQDTVPQVDPLQANDPWIGNTAGASTDHMATTSVTSLTSATPQNPTTASPGTAQTSADHWTAHTTPQASSTSLTAPTASRGMTMNQQATFSASPGPPVSHVNEATASAAGGDHSWGKNWNWDSWWWNDSGRRDHDWSTTAWRNSSWQETGPWSNTGYKGEFSDPPSWPGWSHRRFWIQAIQRWNKNSDIPVTKRSEKVLRALGWELQPDFEHLPEAVLASSAYLEVIIEIINNKAGVREDDEKRRAFKAAIVETHRRRDETLAQYSVRRLRDFSHASSYGVIIPDEFKAVMLKEGAGLNEQNQQNLMSLLAGQDQDPNAVARALGRLDVRSDRISGFVQPELSENYASAPDELFDPEEEDEEESAEDDIIQELEPLDLTEDQINQVYAVLDVRERRTKRRTWKQNKEFKATLKKERDSFTKGADQQKPHGTGNRPRRSQMNREQLKKISRCRICLKKGHWAEDCTAGSKDSKKVALTAFSYTGNSSSASHAAFSFLSGRCFGQFSEAFEASWNFLTFSSNEAIIDIGATQDLIGVQCLKRLEESLAEVGLRAVRVEAPLMTPSGIGGSAKAIGTVLIPVSPGGHPGVLEMTILEGCIPPLLSVGFLDFLQSKIDLPGNNIRFDRLKCTLPLKKLATGHRTIQLVQWQHDERFPVPSELKEKYQLCDRAFDVKLSSAYPKETAAVLSGQHQHEPNLYFQSDIKAMKEFADTHMVTADSRADADFEICVQNDINNFSKISPQHDFSRVLLSSASSFEKEPHQCHHGSDQHEHERRECAQPLGPTTIRPMGTISSNCSTQFALSCPRRCHDVASRERHASHRKMEEVDGQHGKSSGGEPHQLQEVGIDRNPDEKPGITTHEVSPHGQPAAGEVFASHGNVDIPLQPVRRLDNLREMPSSDHLHIKEINNHERTKGEGSTSYPGGSISHKPHCGRSDGEHAGPEHTAGPGSDPDQQLSAGACARPKPADHDECNAAASVSNGHAVLGRGDGEPKQLAGGRGVRWPTWMLLSSSMSVASMVSWSQCSTELQKLLLQHNLDENAVVFRHCPKSLRPEPFEDCGELSHWRQVCHGFQECQDAIGCHSAKVCPDPTECPGDSLCHVSPVCPGFQECQDAIECHSAKVCPDSTECPGGSLCHGLKECAASYQCAGGAVHGTESVSSCKPVRPKWLPSYIQCKEALVNDVTEIMFSFSDGWQLLWLQMYDLDTGVCLEDGPRTQGAATFAKPRSVRARCWGLPTSLLSVLQLADNDSNIAVFDEHGDFSEQGPFWAFKASVWRQEIGDEDDCCEQKVRQHDEDHSHKNLTWLARRATDVSGQSKLDFVELFSPPRVTPIARDRGLRVDTSQIFDLKHGWDVRKKAHRVKFRKFRKDRKPRMLMASPECRAFTQWRHLNRRHMSEQTLKRDLEEGHLQWNFSLEAARDQLADGLHFGLEHPQGAETWELPQTQKLLARDDVALMTFDQCAFGLRVQEGSDRLSRKSTKIATSNPWLAYLLLQAQCSGDHEHLHLEGNYTKKAQEYPPDLCRAIVLSTEHIVSGMIAPSFMQPLSQSETYKDSEKTLQSFFGEEEEEEEITTPIEAREDSRLPLPQLTDSQKRLVRKVHVNTGHSDRHRMLRAFKAAGALPQVLRFVRDEFQCEDCDLKQKTDARRRAQLPRTFSFNKILSVDFLYIRFQEKQIPIFNMVCVGTSYQVAVRAPVPDGSHGGTPTSSTAWRVFLESWVRYFGMPQVIICDSGNEFKSMFERGLELYGVYQHVIHPECPWENGKGERHGGWLKNRLDSEIHGGRCVFTNLPELDEFLSSLTATKNRWLSKGGYTPAQLVFGELPRVPGELLSEDELGNHGLRDAFEDPGEVDEAAGEYRRRHAVRERGRQCAMEQSSREAIIHAQKAAHHPNRHWSVGQWVYVFRRARQSQDLHLRDRWVGPGIVVMTNNDTVYVGMRTRLWRCSASQLRAALPSEVLGRDLMSDPGLAELLRQVISGTHAGAVDVASEGPPPPQHELNPVQRVEDGVEIAQDPALQLPPSSAEAPEQAKQHLNRCHSQLNQYHLVWDERCLSLGSINFLRRSSVEEPAAEPPVPTSQMDSIAEEPLETESTSPVAEPPWKAARLDEMSSEIGAGASSSTQPPLQPEGAHSTSTTRAPGTPVARLLRSIPSIQGDLPPLPPTLDSDEEEERQQAFSTEGWSGTYFNYRLGDDTWCSDRQGGWALLAAPKRGGEINLKDLSTEERKMFDEADKLEWQAILNTKAVHVIGKKEADKIRQRFPDRIISSRMVRRKKPQPELHSWKAKSRWCLHGHCDPDTGTLSTYAPTPQAEGIMMFLQTGLNLQMQFAFGDVKNAFCQSFPLRRPRGPLYAEPCEGLHLPPGSLIAIDVPVYGLDNAPAAWRTTVATYLVEDLGFERNLVEPCWYSKFDEHGQCVAQILVEVDDFIIAAQKNHYGSIKESLTNRFKFGKWEESEAEYAGRHIKCTPDCIYVDQSKYIIEQIHPVALQKGRRTQKNSQLTAEEFNALRSLTFKFNWLGRETRPEAAGLASIMASRLPNATIEDVGIANKFVNYLRSTADRTLKLWKFDPHTMCFIAISDAGGINTKGSDLLDDEGLPADATQGAWIVLAAETLPEGKQRVRASPITWRSSKLKRKVFSTFGGETQAMLQGVNEVDWLQVMYRDAVHHDVQLSNDALNQFLKSGWLSLVDVKEEMDQRKSDVAFRRRSQTPVPSCVGQVHEYRGVNELRTGETALAAVNFGRQKAIVELPLSKLLKEKVLIKNDWAVGARLGNSLIVLAGYGMGNGGHELLILKDPDMEPQPVQTKLDVLSTKKHKAWPCGQWVLRPFRSAVDAQESVGTSAAASPRVMAFKAGFVPEHLVKDILHRSPRSVLEKLLAQSISEQRAMQVDDIFQEWPAAADDQSGYPGLAIPSLLALLALSILIVIRFLRRTRARPEKTG</sequence>
<evidence type="ECO:0000313" key="6">
    <source>
        <dbReference type="EMBL" id="CAL4774297.1"/>
    </source>
</evidence>
<dbReference type="InterPro" id="IPR016133">
    <property type="entry name" value="Insect_cyst_antifreeze_prot"/>
</dbReference>
<feature type="region of interest" description="Disordered" evidence="1">
    <location>
        <begin position="1"/>
        <end position="166"/>
    </location>
</feature>
<feature type="compositionally biased region" description="Basic and acidic residues" evidence="1">
    <location>
        <begin position="896"/>
        <end position="905"/>
    </location>
</feature>
<gene>
    <name evidence="4" type="ORF">C1SCF055_LOCUS14294</name>
</gene>
<feature type="compositionally biased region" description="Basic and acidic residues" evidence="1">
    <location>
        <begin position="983"/>
        <end position="992"/>
    </location>
</feature>
<feature type="compositionally biased region" description="Polar residues" evidence="1">
    <location>
        <begin position="133"/>
        <end position="145"/>
    </location>
</feature>
<dbReference type="GO" id="GO:0003676">
    <property type="term" value="F:nucleic acid binding"/>
    <property type="evidence" value="ECO:0007669"/>
    <property type="project" value="InterPro"/>
</dbReference>
<dbReference type="PROSITE" id="PS50994">
    <property type="entry name" value="INTEGRASE"/>
    <property type="match status" value="1"/>
</dbReference>
<feature type="region of interest" description="Disordered" evidence="1">
    <location>
        <begin position="2162"/>
        <end position="2225"/>
    </location>
</feature>
<feature type="compositionally biased region" description="Acidic residues" evidence="1">
    <location>
        <begin position="405"/>
        <end position="420"/>
    </location>
</feature>
<feature type="region of interest" description="Disordered" evidence="1">
    <location>
        <begin position="808"/>
        <end position="837"/>
    </location>
</feature>
<evidence type="ECO:0000313" key="7">
    <source>
        <dbReference type="Proteomes" id="UP001152797"/>
    </source>
</evidence>
<protein>
    <submittedName>
        <fullName evidence="6">Copia protein</fullName>
    </submittedName>
</protein>
<evidence type="ECO:0000313" key="5">
    <source>
        <dbReference type="EMBL" id="CAL1140360.1"/>
    </source>
</evidence>
<dbReference type="Gene3D" id="4.10.60.10">
    <property type="entry name" value="Zinc finger, CCHC-type"/>
    <property type="match status" value="1"/>
</dbReference>
<organism evidence="4">
    <name type="scientific">Cladocopium goreaui</name>
    <dbReference type="NCBI Taxonomy" id="2562237"/>
    <lineage>
        <taxon>Eukaryota</taxon>
        <taxon>Sar</taxon>
        <taxon>Alveolata</taxon>
        <taxon>Dinophyceae</taxon>
        <taxon>Suessiales</taxon>
        <taxon>Symbiodiniaceae</taxon>
        <taxon>Cladocopium</taxon>
    </lineage>
</organism>
<proteinExistence type="predicted"/>
<dbReference type="EMBL" id="CAMXCT030001123">
    <property type="protein sequence ID" value="CAL4774297.1"/>
    <property type="molecule type" value="Genomic_DNA"/>
</dbReference>
<dbReference type="SMART" id="SM00343">
    <property type="entry name" value="ZnF_C2HC"/>
    <property type="match status" value="1"/>
</dbReference>
<dbReference type="EMBL" id="CAMXCT020001123">
    <property type="protein sequence ID" value="CAL1140360.1"/>
    <property type="molecule type" value="Genomic_DNA"/>
</dbReference>